<feature type="domain" description="HTH araC/xylS-type" evidence="3">
    <location>
        <begin position="150"/>
        <end position="252"/>
    </location>
</feature>
<dbReference type="SUPFAM" id="SSF46689">
    <property type="entry name" value="Homeodomain-like"/>
    <property type="match status" value="1"/>
</dbReference>
<dbReference type="PANTHER" id="PTHR47893">
    <property type="entry name" value="REGULATORY PROTEIN PCHR"/>
    <property type="match status" value="1"/>
</dbReference>
<keyword evidence="5" id="KW-1185">Reference proteome</keyword>
<dbReference type="InterPro" id="IPR009057">
    <property type="entry name" value="Homeodomain-like_sf"/>
</dbReference>
<dbReference type="Gene3D" id="1.10.10.60">
    <property type="entry name" value="Homeodomain-like"/>
    <property type="match status" value="1"/>
</dbReference>
<gene>
    <name evidence="4" type="ORF">BPA30113_07341</name>
</gene>
<name>A0A6J5FA82_9BURK</name>
<dbReference type="PANTHER" id="PTHR47893:SF1">
    <property type="entry name" value="REGULATORY PROTEIN PCHR"/>
    <property type="match status" value="1"/>
</dbReference>
<evidence type="ECO:0000256" key="1">
    <source>
        <dbReference type="ARBA" id="ARBA00023015"/>
    </source>
</evidence>
<sequence>MPWRGSIWIGIPDHGAYRDLGFCGHDMTDAAPMLMNATDNEMFSLSTPKKFGIYGVLIEQSEWMLRRERLGLNPMHRSALHATAMSVETHRELTALIEAILRTGDEGTPPEHAMLDGMLDQLLDMLCIVCDGDSAFQKDRRFRDRLNVVIRARALVLDDCDSVDEAVRLERLCDHLHVTRRTLQNYCTSVVGKSPAHFLKAVRLSACRRALLAAEPLSVQDVAWRWGFRHLGHFSQDYKLMFEELPSSTRKDGLVSRIAMLSGEVASLLCQR</sequence>
<accession>A0A6J5FA82</accession>
<evidence type="ECO:0000256" key="2">
    <source>
        <dbReference type="ARBA" id="ARBA00023163"/>
    </source>
</evidence>
<keyword evidence="2" id="KW-0804">Transcription</keyword>
<evidence type="ECO:0000313" key="5">
    <source>
        <dbReference type="Proteomes" id="UP000494330"/>
    </source>
</evidence>
<protein>
    <submittedName>
        <fullName evidence="4">HTH-type transcriptional regulator eutR</fullName>
    </submittedName>
</protein>
<keyword evidence="1" id="KW-0805">Transcription regulation</keyword>
<dbReference type="EMBL" id="CABVQD010000053">
    <property type="protein sequence ID" value="VWC46393.1"/>
    <property type="molecule type" value="Genomic_DNA"/>
</dbReference>
<reference evidence="4 5" key="1">
    <citation type="submission" date="2019-09" db="EMBL/GenBank/DDBJ databases">
        <authorList>
            <person name="Depoorter E."/>
        </authorList>
    </citation>
    <scope>NUCLEOTIDE SEQUENCE [LARGE SCALE GENOMIC DNA]</scope>
    <source>
        <strain evidence="4">LMG 30113</strain>
    </source>
</reference>
<dbReference type="Proteomes" id="UP000494330">
    <property type="component" value="Unassembled WGS sequence"/>
</dbReference>
<dbReference type="GO" id="GO:0043565">
    <property type="term" value="F:sequence-specific DNA binding"/>
    <property type="evidence" value="ECO:0007669"/>
    <property type="project" value="InterPro"/>
</dbReference>
<evidence type="ECO:0000313" key="4">
    <source>
        <dbReference type="EMBL" id="VWC46393.1"/>
    </source>
</evidence>
<proteinExistence type="predicted"/>
<evidence type="ECO:0000259" key="3">
    <source>
        <dbReference type="PROSITE" id="PS01124"/>
    </source>
</evidence>
<dbReference type="AlphaFoldDB" id="A0A6J5FA82"/>
<dbReference type="InterPro" id="IPR018060">
    <property type="entry name" value="HTH_AraC"/>
</dbReference>
<dbReference type="InterPro" id="IPR053142">
    <property type="entry name" value="PchR_regulatory_protein"/>
</dbReference>
<dbReference type="PROSITE" id="PS01124">
    <property type="entry name" value="HTH_ARAC_FAMILY_2"/>
    <property type="match status" value="1"/>
</dbReference>
<dbReference type="SMART" id="SM00342">
    <property type="entry name" value="HTH_ARAC"/>
    <property type="match status" value="1"/>
</dbReference>
<dbReference type="GO" id="GO:0003700">
    <property type="term" value="F:DNA-binding transcription factor activity"/>
    <property type="evidence" value="ECO:0007669"/>
    <property type="project" value="InterPro"/>
</dbReference>
<organism evidence="4 5">
    <name type="scientific">Burkholderia paludis</name>
    <dbReference type="NCBI Taxonomy" id="1506587"/>
    <lineage>
        <taxon>Bacteria</taxon>
        <taxon>Pseudomonadati</taxon>
        <taxon>Pseudomonadota</taxon>
        <taxon>Betaproteobacteria</taxon>
        <taxon>Burkholderiales</taxon>
        <taxon>Burkholderiaceae</taxon>
        <taxon>Burkholderia</taxon>
        <taxon>Burkholderia cepacia complex</taxon>
    </lineage>
</organism>
<dbReference type="Pfam" id="PF12833">
    <property type="entry name" value="HTH_18"/>
    <property type="match status" value="1"/>
</dbReference>